<dbReference type="Proteomes" id="UP000502549">
    <property type="component" value="Chromosome"/>
</dbReference>
<accession>A0A7Z3BH35</accession>
<dbReference type="KEGG" id="pmui:G4G71_02320"/>
<proteinExistence type="predicted"/>
<sequence length="139" mass="15392">MHLKETDILGERIGEHGYCRSKRAVTQRFRGDIRRAVERFDGDLALLTDVLEHVDDDVGHAGLPVLRSSCYFGAAAPTTTSLHPLERCQGKADRQPRLQLKRHSPQGTAPLNSLCALRLPALASNRWTALTALCLARKP</sequence>
<evidence type="ECO:0000313" key="1">
    <source>
        <dbReference type="EMBL" id="QJP06767.1"/>
    </source>
</evidence>
<dbReference type="EMBL" id="CP048833">
    <property type="protein sequence ID" value="QJP06767.1"/>
    <property type="molecule type" value="Genomic_DNA"/>
</dbReference>
<keyword evidence="2" id="KW-1185">Reference proteome</keyword>
<organism evidence="1 2">
    <name type="scientific">Pseudomonas multiresinivorans</name>
    <dbReference type="NCBI Taxonomy" id="95301"/>
    <lineage>
        <taxon>Bacteria</taxon>
        <taxon>Pseudomonadati</taxon>
        <taxon>Pseudomonadota</taxon>
        <taxon>Gammaproteobacteria</taxon>
        <taxon>Pseudomonadales</taxon>
        <taxon>Pseudomonadaceae</taxon>
        <taxon>Pseudomonas</taxon>
    </lineage>
</organism>
<evidence type="ECO:0000313" key="2">
    <source>
        <dbReference type="Proteomes" id="UP000502549"/>
    </source>
</evidence>
<gene>
    <name evidence="1" type="ORF">G4G71_02320</name>
</gene>
<dbReference type="RefSeq" id="WP_169935247.1">
    <property type="nucleotide sequence ID" value="NZ_CP048833.1"/>
</dbReference>
<reference evidence="1 2" key="1">
    <citation type="submission" date="2020-02" db="EMBL/GenBank/DDBJ databases">
        <title>Complete genome sequence of Pseudomonas multiresinivorans ORNL1.</title>
        <authorList>
            <person name="Podar M."/>
        </authorList>
    </citation>
    <scope>NUCLEOTIDE SEQUENCE [LARGE SCALE GENOMIC DNA]</scope>
    <source>
        <strain evidence="2">populi</strain>
    </source>
</reference>
<protein>
    <submittedName>
        <fullName evidence="1">Uncharacterized protein</fullName>
    </submittedName>
</protein>
<dbReference type="AlphaFoldDB" id="A0A7Z3BH35"/>
<name>A0A7Z3BH35_9PSED</name>